<proteinExistence type="predicted"/>
<name>A0ABX5JB85_9RHOB</name>
<accession>A0ABX5JB85</accession>
<dbReference type="Proteomes" id="UP000240800">
    <property type="component" value="Unassembled WGS sequence"/>
</dbReference>
<reference evidence="1 2" key="1">
    <citation type="submission" date="2018-04" db="EMBL/GenBank/DDBJ databases">
        <title>Genomic Encyclopedia of Type Strains, Phase III (KMG-III): the genomes of soil and plant-associated and newly described type strains.</title>
        <authorList>
            <person name="Whitman W."/>
        </authorList>
    </citation>
    <scope>NUCLEOTIDE SEQUENCE [LARGE SCALE GENOMIC DNA]</scope>
    <source>
        <strain evidence="1 2">JA192</strain>
    </source>
</reference>
<evidence type="ECO:0000313" key="1">
    <source>
        <dbReference type="EMBL" id="PTM80002.1"/>
    </source>
</evidence>
<dbReference type="EMBL" id="PZZW01000002">
    <property type="protein sequence ID" value="PTM80002.1"/>
    <property type="molecule type" value="Genomic_DNA"/>
</dbReference>
<evidence type="ECO:0000313" key="2">
    <source>
        <dbReference type="Proteomes" id="UP000240800"/>
    </source>
</evidence>
<sequence length="56" mass="5896">MTESRGPNARRLAGNDSGLIAALTEAGLPVDDLTEPGRRFFVAPASAVLMTRKPEA</sequence>
<dbReference type="RefSeq" id="WP_235837018.1">
    <property type="nucleotide sequence ID" value="NZ_MABH01000257.1"/>
</dbReference>
<keyword evidence="2" id="KW-1185">Reference proteome</keyword>
<gene>
    <name evidence="1" type="ORF">C8J29_10270</name>
</gene>
<comment type="caution">
    <text evidence="1">The sequence shown here is derived from an EMBL/GenBank/DDBJ whole genome shotgun (WGS) entry which is preliminary data.</text>
</comment>
<protein>
    <submittedName>
        <fullName evidence="1">Uncharacterized protein</fullName>
    </submittedName>
</protein>
<organism evidence="1 2">
    <name type="scientific">Cereibacter johrii</name>
    <dbReference type="NCBI Taxonomy" id="445629"/>
    <lineage>
        <taxon>Bacteria</taxon>
        <taxon>Pseudomonadati</taxon>
        <taxon>Pseudomonadota</taxon>
        <taxon>Alphaproteobacteria</taxon>
        <taxon>Rhodobacterales</taxon>
        <taxon>Paracoccaceae</taxon>
        <taxon>Cereibacter</taxon>
    </lineage>
</organism>